<reference evidence="2" key="1">
    <citation type="journal article" date="2009" name="ISME J.">
        <title>The genome sequence of the psychrophilic archaeon, Methanococcoides burtonii: the role of genome evolution in cold adaptation.</title>
        <authorList>
            <person name="Allen M.A."/>
            <person name="Lauro F.M."/>
            <person name="Williams T.J."/>
            <person name="Burg D."/>
            <person name="Siddiqui K.S."/>
            <person name="De Francisci D."/>
            <person name="Chong K.W."/>
            <person name="Pilak O."/>
            <person name="Chew H.H."/>
            <person name="De Maere M.Z."/>
            <person name="Ting L."/>
            <person name="Katrib M."/>
            <person name="Ng C."/>
            <person name="Sowers K.R."/>
            <person name="Galperin M.Y."/>
            <person name="Anderson I.J."/>
            <person name="Ivanova N."/>
            <person name="Dalin E."/>
            <person name="Martinez M."/>
            <person name="Lapidus A."/>
            <person name="Hauser L."/>
            <person name="Land M."/>
            <person name="Thomas T."/>
            <person name="Cavicchioli R."/>
        </authorList>
    </citation>
    <scope>NUCLEOTIDE SEQUENCE [LARGE SCALE GENOMIC DNA]</scope>
    <source>
        <strain evidence="2">DSM 6242 / NBRC 107633 / OCM 468 / ACE-M</strain>
    </source>
</reference>
<dbReference type="SUPFAM" id="SSF52833">
    <property type="entry name" value="Thioredoxin-like"/>
    <property type="match status" value="1"/>
</dbReference>
<organism evidence="1 2">
    <name type="scientific">Methanococcoides burtonii (strain DSM 6242 / NBRC 107633 / OCM 468 / ACE-M)</name>
    <dbReference type="NCBI Taxonomy" id="259564"/>
    <lineage>
        <taxon>Archaea</taxon>
        <taxon>Methanobacteriati</taxon>
        <taxon>Methanobacteriota</taxon>
        <taxon>Stenosarchaea group</taxon>
        <taxon>Methanomicrobia</taxon>
        <taxon>Methanosarcinales</taxon>
        <taxon>Methanosarcinaceae</taxon>
        <taxon>Methanococcoides</taxon>
    </lineage>
</organism>
<evidence type="ECO:0008006" key="3">
    <source>
        <dbReference type="Google" id="ProtNLM"/>
    </source>
</evidence>
<evidence type="ECO:0000313" key="2">
    <source>
        <dbReference type="Proteomes" id="UP000001979"/>
    </source>
</evidence>
<dbReference type="Gene3D" id="3.40.30.10">
    <property type="entry name" value="Glutaredoxin"/>
    <property type="match status" value="1"/>
</dbReference>
<keyword evidence="2" id="KW-1185">Reference proteome</keyword>
<dbReference type="HOGENOM" id="CLU_2581390_0_0_2"/>
<accession>Q12WP5</accession>
<dbReference type="EMBL" id="CP000300">
    <property type="protein sequence ID" value="ABE52131.1"/>
    <property type="molecule type" value="Genomic_DNA"/>
</dbReference>
<sequence length="80" mass="8808">MILLLLMLAISSMSLASTALSDEVLVEYFYEDGCLKCQQTSPVIDSVIGSYDSINYINHNIATSYNIMKGYGSTLFLLLS</sequence>
<dbReference type="STRING" id="259564.Mbur_1209"/>
<evidence type="ECO:0000313" key="1">
    <source>
        <dbReference type="EMBL" id="ABE52131.1"/>
    </source>
</evidence>
<dbReference type="AlphaFoldDB" id="Q12WP5"/>
<proteinExistence type="predicted"/>
<dbReference type="KEGG" id="mbu:Mbur_1209"/>
<dbReference type="Proteomes" id="UP000001979">
    <property type="component" value="Chromosome"/>
</dbReference>
<protein>
    <recommendedName>
        <fullName evidence="3">Thioredoxin-like fold domain-containing protein</fullName>
    </recommendedName>
</protein>
<dbReference type="InterPro" id="IPR036249">
    <property type="entry name" value="Thioredoxin-like_sf"/>
</dbReference>
<name>Q12WP5_METBU</name>
<gene>
    <name evidence="1" type="ordered locus">Mbur_1209</name>
</gene>